<proteinExistence type="predicted"/>
<comment type="subcellular location">
    <subcellularLocation>
        <location evidence="2">Cell membrane</location>
    </subcellularLocation>
    <subcellularLocation>
        <location evidence="1">Membrane</location>
        <topology evidence="1">Single-pass membrane protein</topology>
    </subcellularLocation>
</comment>
<evidence type="ECO:0000256" key="8">
    <source>
        <dbReference type="SAM" id="Phobius"/>
    </source>
</evidence>
<keyword evidence="5 8" id="KW-1133">Transmembrane helix</keyword>
<dbReference type="GO" id="GO:0005886">
    <property type="term" value="C:plasma membrane"/>
    <property type="evidence" value="ECO:0007669"/>
    <property type="project" value="UniProtKB-SubCell"/>
</dbReference>
<evidence type="ECO:0000256" key="2">
    <source>
        <dbReference type="ARBA" id="ARBA00004236"/>
    </source>
</evidence>
<evidence type="ECO:0000256" key="5">
    <source>
        <dbReference type="ARBA" id="ARBA00022989"/>
    </source>
</evidence>
<feature type="domain" description="Ancillary SecYEG translocon subunit/Cell division coordinator CpoB TPR" evidence="9">
    <location>
        <begin position="21"/>
        <end position="195"/>
    </location>
</feature>
<dbReference type="RefSeq" id="WP_110375361.1">
    <property type="nucleotide sequence ID" value="NZ_CAKNFM010000006.1"/>
</dbReference>
<dbReference type="Proteomes" id="UP000248021">
    <property type="component" value="Unassembled WGS sequence"/>
</dbReference>
<keyword evidence="6 8" id="KW-0472">Membrane</keyword>
<evidence type="ECO:0000259" key="9">
    <source>
        <dbReference type="Pfam" id="PF09976"/>
    </source>
</evidence>
<keyword evidence="4 8" id="KW-0812">Transmembrane</keyword>
<reference evidence="10 11" key="1">
    <citation type="submission" date="2018-05" db="EMBL/GenBank/DDBJ databases">
        <title>Genomic Encyclopedia of Type Strains, Phase IV (KMG-IV): sequencing the most valuable type-strain genomes for metagenomic binning, comparative biology and taxonomic classification.</title>
        <authorList>
            <person name="Goeker M."/>
        </authorList>
    </citation>
    <scope>NUCLEOTIDE SEQUENCE [LARGE SCALE GENOMIC DNA]</scope>
    <source>
        <strain evidence="10 11">DSM 6462</strain>
    </source>
</reference>
<name>A0A2V3U539_9HYPH</name>
<evidence type="ECO:0000256" key="6">
    <source>
        <dbReference type="ARBA" id="ARBA00023136"/>
    </source>
</evidence>
<evidence type="ECO:0000256" key="7">
    <source>
        <dbReference type="ARBA" id="ARBA00023186"/>
    </source>
</evidence>
<evidence type="ECO:0000313" key="11">
    <source>
        <dbReference type="Proteomes" id="UP000248021"/>
    </source>
</evidence>
<keyword evidence="7" id="KW-0143">Chaperone</keyword>
<keyword evidence="3" id="KW-1003">Cell membrane</keyword>
<comment type="caution">
    <text evidence="10">The sequence shown here is derived from an EMBL/GenBank/DDBJ whole genome shotgun (WGS) entry which is preliminary data.</text>
</comment>
<evidence type="ECO:0000256" key="3">
    <source>
        <dbReference type="ARBA" id="ARBA00022475"/>
    </source>
</evidence>
<dbReference type="Pfam" id="PF09976">
    <property type="entry name" value="TPR_21"/>
    <property type="match status" value="1"/>
</dbReference>
<evidence type="ECO:0000313" key="10">
    <source>
        <dbReference type="EMBL" id="PXW58049.1"/>
    </source>
</evidence>
<dbReference type="InterPro" id="IPR018704">
    <property type="entry name" value="SecYEG/CpoB_TPR"/>
</dbReference>
<organism evidence="10 11">
    <name type="scientific">Chelatococcus asaccharovorans</name>
    <dbReference type="NCBI Taxonomy" id="28210"/>
    <lineage>
        <taxon>Bacteria</taxon>
        <taxon>Pseudomonadati</taxon>
        <taxon>Pseudomonadota</taxon>
        <taxon>Alphaproteobacteria</taxon>
        <taxon>Hyphomicrobiales</taxon>
        <taxon>Chelatococcaceae</taxon>
        <taxon>Chelatococcus</taxon>
    </lineage>
</organism>
<dbReference type="GO" id="GO:0044877">
    <property type="term" value="F:protein-containing complex binding"/>
    <property type="evidence" value="ECO:0007669"/>
    <property type="project" value="InterPro"/>
</dbReference>
<evidence type="ECO:0000256" key="4">
    <source>
        <dbReference type="ARBA" id="ARBA00022692"/>
    </source>
</evidence>
<dbReference type="PANTHER" id="PTHR38035:SF1">
    <property type="entry name" value="ANCILLARY SECYEG TRANSLOCON SUBUNIT"/>
    <property type="match status" value="1"/>
</dbReference>
<dbReference type="AlphaFoldDB" id="A0A2V3U539"/>
<keyword evidence="11" id="KW-1185">Reference proteome</keyword>
<gene>
    <name evidence="10" type="ORF">C7450_106224</name>
</gene>
<dbReference type="EMBL" id="QJJK01000006">
    <property type="protein sequence ID" value="PXW58049.1"/>
    <property type="molecule type" value="Genomic_DNA"/>
</dbReference>
<protein>
    <recommendedName>
        <fullName evidence="9">Ancillary SecYEG translocon subunit/Cell division coordinator CpoB TPR domain-containing protein</fullName>
    </recommendedName>
</protein>
<evidence type="ECO:0000256" key="1">
    <source>
        <dbReference type="ARBA" id="ARBA00004167"/>
    </source>
</evidence>
<sequence length="219" mass="23848">MTDIFREIEDDLKREKYLKLWGRFGPLLVVLAVLVAVAAGGWSFWRYRQDEAAKAAGGQFEQAIDLSRDAKEAESEAILQDLAKTAPVGYRDLARFRLAAEIGRRDATAGANAFDALSSDASVPQTMQQLAMLRAAMLRLNAGDTSTFEAKLTSLAAPGQAWRNSARELLGLAALKAGNYEAAGRWFDQIAADMEAPRASRQRAEIYLALVQGGPVTVK</sequence>
<accession>A0A2V3U539</accession>
<dbReference type="OrthoDB" id="7173339at2"/>
<dbReference type="InterPro" id="IPR026039">
    <property type="entry name" value="YfgM"/>
</dbReference>
<feature type="transmembrane region" description="Helical" evidence="8">
    <location>
        <begin position="20"/>
        <end position="45"/>
    </location>
</feature>
<dbReference type="PANTHER" id="PTHR38035">
    <property type="entry name" value="UPF0070 PROTEIN YFGM"/>
    <property type="match status" value="1"/>
</dbReference>